<dbReference type="NCBIfam" id="TIGR04141">
    <property type="entry name" value="TIGR04141 family sporadically distributed protein"/>
    <property type="match status" value="1"/>
</dbReference>
<comment type="caution">
    <text evidence="1">The sequence shown here is derived from an EMBL/GenBank/DDBJ whole genome shotgun (WGS) entry which is preliminary data.</text>
</comment>
<evidence type="ECO:0000313" key="2">
    <source>
        <dbReference type="Proteomes" id="UP001183176"/>
    </source>
</evidence>
<gene>
    <name evidence="1" type="ORF">RM423_17065</name>
</gene>
<sequence length="226" mass="25238">MHAVDENGDSTYQWGIWRCLVAEIQHGGCTYVLDEGDFYRVSSDYVDELDRAISAIAPSSRVLTPTTRTTVEGDYNIAAANDPALLLLDKQTVRIPARTTAIEICDLLSTDRQLIHVKRHLGSADLSHLFAQGLVSAQLLQSSVDFRRAAQQKIREVRGTKSGFTFITEQPIQTSQFEVAYAIAERWNGRAPVDALPFFSKVNLREVVARLQEMGFRVTLSKIDAH</sequence>
<name>A0ABU2JDN6_9ACTN</name>
<dbReference type="RefSeq" id="WP_311424250.1">
    <property type="nucleotide sequence ID" value="NZ_JAVREH010000028.1"/>
</dbReference>
<dbReference type="InterPro" id="IPR026487">
    <property type="entry name" value="CHP04141"/>
</dbReference>
<dbReference type="Pfam" id="PF19614">
    <property type="entry name" value="DUF6119"/>
    <property type="match status" value="1"/>
</dbReference>
<organism evidence="1 2">
    <name type="scientific">Jatrophihabitans lederbergiae</name>
    <dbReference type="NCBI Taxonomy" id="3075547"/>
    <lineage>
        <taxon>Bacteria</taxon>
        <taxon>Bacillati</taxon>
        <taxon>Actinomycetota</taxon>
        <taxon>Actinomycetes</taxon>
        <taxon>Jatrophihabitantales</taxon>
        <taxon>Jatrophihabitantaceae</taxon>
        <taxon>Jatrophihabitans</taxon>
    </lineage>
</organism>
<dbReference type="Proteomes" id="UP001183176">
    <property type="component" value="Unassembled WGS sequence"/>
</dbReference>
<keyword evidence="2" id="KW-1185">Reference proteome</keyword>
<evidence type="ECO:0000313" key="1">
    <source>
        <dbReference type="EMBL" id="MDT0263103.1"/>
    </source>
</evidence>
<reference evidence="2" key="1">
    <citation type="submission" date="2023-07" db="EMBL/GenBank/DDBJ databases">
        <title>30 novel species of actinomycetes from the DSMZ collection.</title>
        <authorList>
            <person name="Nouioui I."/>
        </authorList>
    </citation>
    <scope>NUCLEOTIDE SEQUENCE [LARGE SCALE GENOMIC DNA]</scope>
    <source>
        <strain evidence="2">DSM 44399</strain>
    </source>
</reference>
<accession>A0ABU2JDN6</accession>
<dbReference type="EMBL" id="JAVREH010000028">
    <property type="protein sequence ID" value="MDT0263103.1"/>
    <property type="molecule type" value="Genomic_DNA"/>
</dbReference>
<protein>
    <submittedName>
        <fullName evidence="1">DUF6119 family protein</fullName>
    </submittedName>
</protein>
<proteinExistence type="predicted"/>